<gene>
    <name evidence="5" type="ordered locus">Tcur_2041</name>
</gene>
<dbReference type="InterPro" id="IPR046342">
    <property type="entry name" value="CBS_dom_sf"/>
</dbReference>
<dbReference type="PANTHER" id="PTHR43080">
    <property type="entry name" value="CBS DOMAIN-CONTAINING PROTEIN CBSX3, MITOCHONDRIAL"/>
    <property type="match status" value="1"/>
</dbReference>
<dbReference type="InterPro" id="IPR017080">
    <property type="entry name" value="UCP036990_CBS_BON"/>
</dbReference>
<reference evidence="5 6" key="1">
    <citation type="journal article" date="2011" name="Stand. Genomic Sci.">
        <title>Complete genome sequence of Thermomonospora curvata type strain (B9).</title>
        <authorList>
            <person name="Chertkov O."/>
            <person name="Sikorski J."/>
            <person name="Nolan M."/>
            <person name="Lapidus A."/>
            <person name="Lucas S."/>
            <person name="Del Rio T.G."/>
            <person name="Tice H."/>
            <person name="Cheng J.F."/>
            <person name="Goodwin L."/>
            <person name="Pitluck S."/>
            <person name="Liolios K."/>
            <person name="Ivanova N."/>
            <person name="Mavromatis K."/>
            <person name="Mikhailova N."/>
            <person name="Ovchinnikova G."/>
            <person name="Pati A."/>
            <person name="Chen A."/>
            <person name="Palaniappan K."/>
            <person name="Djao O.D."/>
            <person name="Land M."/>
            <person name="Hauser L."/>
            <person name="Chang Y.J."/>
            <person name="Jeffries C.D."/>
            <person name="Brettin T."/>
            <person name="Han C."/>
            <person name="Detter J.C."/>
            <person name="Rohde M."/>
            <person name="Goker M."/>
            <person name="Woyke T."/>
            <person name="Bristow J."/>
            <person name="Eisen J.A."/>
            <person name="Markowitz V."/>
            <person name="Hugenholtz P."/>
            <person name="Klenk H.P."/>
            <person name="Kyrpides N.C."/>
        </authorList>
    </citation>
    <scope>NUCLEOTIDE SEQUENCE [LARGE SCALE GENOMIC DNA]</scope>
    <source>
        <strain evidence="6">ATCC 19995 / DSM 43183 / JCM 3096 / KCTC 9072 / NBRC 15933 / NCIMB 10081 / Henssen B9</strain>
    </source>
</reference>
<dbReference type="KEGG" id="tcu:Tcur_2041"/>
<dbReference type="eggNOG" id="COG3448">
    <property type="taxonomic scope" value="Bacteria"/>
</dbReference>
<dbReference type="OrthoDB" id="3626971at2"/>
<dbReference type="Pfam" id="PF00571">
    <property type="entry name" value="CBS"/>
    <property type="match status" value="2"/>
</dbReference>
<protein>
    <submittedName>
        <fullName evidence="5">CBS domain containing membrane protein</fullName>
    </submittedName>
</protein>
<feature type="domain" description="CBS" evidence="4">
    <location>
        <begin position="10"/>
        <end position="66"/>
    </location>
</feature>
<dbReference type="HOGENOM" id="CLU_040681_1_1_11"/>
<dbReference type="PANTHER" id="PTHR43080:SF29">
    <property type="entry name" value="OS02G0818000 PROTEIN"/>
    <property type="match status" value="1"/>
</dbReference>
<dbReference type="CDD" id="cd04586">
    <property type="entry name" value="CBS_pair_BON_assoc"/>
    <property type="match status" value="1"/>
</dbReference>
<evidence type="ECO:0000256" key="1">
    <source>
        <dbReference type="ARBA" id="ARBA00023122"/>
    </source>
</evidence>
<evidence type="ECO:0000313" key="6">
    <source>
        <dbReference type="Proteomes" id="UP000001918"/>
    </source>
</evidence>
<evidence type="ECO:0000259" key="4">
    <source>
        <dbReference type="PROSITE" id="PS51371"/>
    </source>
</evidence>
<evidence type="ECO:0000259" key="3">
    <source>
        <dbReference type="PROSITE" id="PS50914"/>
    </source>
</evidence>
<dbReference type="PIRSF" id="PIRSF036990">
    <property type="entry name" value="UCP036990_CBS_BON"/>
    <property type="match status" value="1"/>
</dbReference>
<accession>D1AEN3</accession>
<name>D1AEN3_THECD</name>
<feature type="domain" description="CBS" evidence="4">
    <location>
        <begin position="94"/>
        <end position="150"/>
    </location>
</feature>
<dbReference type="RefSeq" id="WP_012852392.1">
    <property type="nucleotide sequence ID" value="NC_013510.1"/>
</dbReference>
<dbReference type="PROSITE" id="PS50914">
    <property type="entry name" value="BON"/>
    <property type="match status" value="1"/>
</dbReference>
<dbReference type="STRING" id="471852.Tcur_2041"/>
<dbReference type="InterPro" id="IPR007055">
    <property type="entry name" value="BON_dom"/>
</dbReference>
<dbReference type="SMART" id="SM00116">
    <property type="entry name" value="CBS"/>
    <property type="match status" value="2"/>
</dbReference>
<sequence>MKGRRVQELMTENVVSVRAETPFVEIVELIEEHRIDAVPVVDADRRVIGIVSESDLLHKQEFGGPRRTPSGLLGALRRRRAQAKAGAVNARGLMTTPVITVSPQATAAEAARIMARHKVDQLPVTDDDGRLVGIVARSDVLRVFLRSDEEIREDVVEQVIVRTLWQDPSTVQVRVHDGVVHLSGRVETKSLIPILTRFVAEVDGVVDVTEELTYEFDDSGRVPIPRA</sequence>
<dbReference type="Proteomes" id="UP000001918">
    <property type="component" value="Chromosome"/>
</dbReference>
<evidence type="ECO:0000256" key="2">
    <source>
        <dbReference type="PROSITE-ProRule" id="PRU00703"/>
    </source>
</evidence>
<proteinExistence type="predicted"/>
<dbReference type="SUPFAM" id="SSF54631">
    <property type="entry name" value="CBS-domain pair"/>
    <property type="match status" value="1"/>
</dbReference>
<dbReference type="Pfam" id="PF04972">
    <property type="entry name" value="BON"/>
    <property type="match status" value="1"/>
</dbReference>
<feature type="domain" description="BON" evidence="3">
    <location>
        <begin position="147"/>
        <end position="216"/>
    </location>
</feature>
<evidence type="ECO:0000313" key="5">
    <source>
        <dbReference type="EMBL" id="ACY97608.1"/>
    </source>
</evidence>
<organism evidence="5 6">
    <name type="scientific">Thermomonospora curvata (strain ATCC 19995 / DSM 43183 / JCM 3096 / KCTC 9072 / NBRC 15933 / NCIMB 10081 / Henssen B9)</name>
    <dbReference type="NCBI Taxonomy" id="471852"/>
    <lineage>
        <taxon>Bacteria</taxon>
        <taxon>Bacillati</taxon>
        <taxon>Actinomycetota</taxon>
        <taxon>Actinomycetes</taxon>
        <taxon>Streptosporangiales</taxon>
        <taxon>Thermomonosporaceae</taxon>
        <taxon>Thermomonospora</taxon>
    </lineage>
</organism>
<dbReference type="Gene3D" id="3.30.1340.30">
    <property type="match status" value="1"/>
</dbReference>
<keyword evidence="1 2" id="KW-0129">CBS domain</keyword>
<dbReference type="AlphaFoldDB" id="D1AEN3"/>
<dbReference type="Gene3D" id="3.10.580.10">
    <property type="entry name" value="CBS-domain"/>
    <property type="match status" value="1"/>
</dbReference>
<dbReference type="PROSITE" id="PS51371">
    <property type="entry name" value="CBS"/>
    <property type="match status" value="2"/>
</dbReference>
<dbReference type="InterPro" id="IPR051257">
    <property type="entry name" value="Diverse_CBS-Domain"/>
</dbReference>
<dbReference type="EMBL" id="CP001738">
    <property type="protein sequence ID" value="ACY97608.1"/>
    <property type="molecule type" value="Genomic_DNA"/>
</dbReference>
<dbReference type="InterPro" id="IPR000644">
    <property type="entry name" value="CBS_dom"/>
</dbReference>
<keyword evidence="6" id="KW-1185">Reference proteome</keyword>